<dbReference type="CDD" id="cd17535">
    <property type="entry name" value="REC_NarL-like"/>
    <property type="match status" value="1"/>
</dbReference>
<dbReference type="InterPro" id="IPR001789">
    <property type="entry name" value="Sig_transdc_resp-reg_receiver"/>
</dbReference>
<name>A0A1G6VZ66_9BURK</name>
<dbReference type="GO" id="GO:0000160">
    <property type="term" value="P:phosphorelay signal transduction system"/>
    <property type="evidence" value="ECO:0007669"/>
    <property type="project" value="InterPro"/>
</dbReference>
<accession>A0A1G6VZ66</accession>
<keyword evidence="4" id="KW-0804">Transcription</keyword>
<feature type="domain" description="Response regulatory" evidence="7">
    <location>
        <begin position="9"/>
        <end position="125"/>
    </location>
</feature>
<evidence type="ECO:0000313" key="8">
    <source>
        <dbReference type="EMBL" id="SDD58849.1"/>
    </source>
</evidence>
<reference evidence="8 9" key="1">
    <citation type="submission" date="2016-10" db="EMBL/GenBank/DDBJ databases">
        <authorList>
            <person name="de Groot N.N."/>
        </authorList>
    </citation>
    <scope>NUCLEOTIDE SEQUENCE [LARGE SCALE GENOMIC DNA]</scope>
    <source>
        <strain evidence="8 9">DSM 16619</strain>
    </source>
</reference>
<dbReference type="Pfam" id="PF00196">
    <property type="entry name" value="GerE"/>
    <property type="match status" value="1"/>
</dbReference>
<evidence type="ECO:0000259" key="7">
    <source>
        <dbReference type="PROSITE" id="PS50110"/>
    </source>
</evidence>
<dbReference type="SUPFAM" id="SSF46894">
    <property type="entry name" value="C-terminal effector domain of the bipartite response regulators"/>
    <property type="match status" value="1"/>
</dbReference>
<dbReference type="InterPro" id="IPR000792">
    <property type="entry name" value="Tscrpt_reg_LuxR_C"/>
</dbReference>
<dbReference type="SUPFAM" id="SSF52172">
    <property type="entry name" value="CheY-like"/>
    <property type="match status" value="1"/>
</dbReference>
<evidence type="ECO:0000256" key="4">
    <source>
        <dbReference type="ARBA" id="ARBA00023163"/>
    </source>
</evidence>
<dbReference type="Gene3D" id="3.40.50.2300">
    <property type="match status" value="1"/>
</dbReference>
<dbReference type="CDD" id="cd06170">
    <property type="entry name" value="LuxR_C_like"/>
    <property type="match status" value="1"/>
</dbReference>
<dbReference type="AlphaFoldDB" id="A0A1G6VZ66"/>
<dbReference type="Proteomes" id="UP000198781">
    <property type="component" value="Unassembled WGS sequence"/>
</dbReference>
<dbReference type="SMART" id="SM00448">
    <property type="entry name" value="REC"/>
    <property type="match status" value="1"/>
</dbReference>
<dbReference type="InterPro" id="IPR011006">
    <property type="entry name" value="CheY-like_superfamily"/>
</dbReference>
<organism evidence="8 9">
    <name type="scientific">Paracidovorax valerianellae</name>
    <dbReference type="NCBI Taxonomy" id="187868"/>
    <lineage>
        <taxon>Bacteria</taxon>
        <taxon>Pseudomonadati</taxon>
        <taxon>Pseudomonadota</taxon>
        <taxon>Betaproteobacteria</taxon>
        <taxon>Burkholderiales</taxon>
        <taxon>Comamonadaceae</taxon>
        <taxon>Paracidovorax</taxon>
    </lineage>
</organism>
<dbReference type="Pfam" id="PF00072">
    <property type="entry name" value="Response_reg"/>
    <property type="match status" value="1"/>
</dbReference>
<dbReference type="InterPro" id="IPR058245">
    <property type="entry name" value="NreC/VraR/RcsB-like_REC"/>
</dbReference>
<proteinExistence type="predicted"/>
<dbReference type="PANTHER" id="PTHR43214">
    <property type="entry name" value="TWO-COMPONENT RESPONSE REGULATOR"/>
    <property type="match status" value="1"/>
</dbReference>
<dbReference type="PANTHER" id="PTHR43214:SF41">
    <property type="entry name" value="NITRATE_NITRITE RESPONSE REGULATOR PROTEIN NARP"/>
    <property type="match status" value="1"/>
</dbReference>
<dbReference type="EMBL" id="FMZC01000007">
    <property type="protein sequence ID" value="SDD58849.1"/>
    <property type="molecule type" value="Genomic_DNA"/>
</dbReference>
<keyword evidence="9" id="KW-1185">Reference proteome</keyword>
<feature type="modified residue" description="4-aspartylphosphate" evidence="5">
    <location>
        <position position="60"/>
    </location>
</feature>
<evidence type="ECO:0000313" key="9">
    <source>
        <dbReference type="Proteomes" id="UP000198781"/>
    </source>
</evidence>
<evidence type="ECO:0000256" key="3">
    <source>
        <dbReference type="ARBA" id="ARBA00023125"/>
    </source>
</evidence>
<feature type="domain" description="HTH luxR-type" evidence="6">
    <location>
        <begin position="146"/>
        <end position="211"/>
    </location>
</feature>
<dbReference type="OrthoDB" id="9816469at2"/>
<sequence length="221" mass="24039">MNGGEGFIRVLLVDDHPLVRDGVRMRLEATGHIRVAGEAGGVQEAVELAAALQPDIVVTDIRMPDASGIHLATVFRDRFPLVRVMVLSMHHDGEYVRRAASLGVRGYVLKDAPARQLVEAIEAVHAGGLYFSEGVQALLYDAAPAMAPSARALTPREAAVLQLLAEGRSNKDIAQLMGTSVRTVETHRLHLRRKLRIEGQAALVKYAVDYADLRGDPRPID</sequence>
<dbReference type="PRINTS" id="PR00038">
    <property type="entry name" value="HTHLUXR"/>
</dbReference>
<dbReference type="InterPro" id="IPR016032">
    <property type="entry name" value="Sig_transdc_resp-reg_C-effctor"/>
</dbReference>
<evidence type="ECO:0000256" key="1">
    <source>
        <dbReference type="ARBA" id="ARBA00022553"/>
    </source>
</evidence>
<dbReference type="InterPro" id="IPR039420">
    <property type="entry name" value="WalR-like"/>
</dbReference>
<dbReference type="PROSITE" id="PS50043">
    <property type="entry name" value="HTH_LUXR_2"/>
    <property type="match status" value="1"/>
</dbReference>
<dbReference type="STRING" id="187868.SAMN05192589_107179"/>
<evidence type="ECO:0000256" key="2">
    <source>
        <dbReference type="ARBA" id="ARBA00023015"/>
    </source>
</evidence>
<keyword evidence="1 5" id="KW-0597">Phosphoprotein</keyword>
<dbReference type="GO" id="GO:0003677">
    <property type="term" value="F:DNA binding"/>
    <property type="evidence" value="ECO:0007669"/>
    <property type="project" value="UniProtKB-KW"/>
</dbReference>
<dbReference type="GO" id="GO:0006355">
    <property type="term" value="P:regulation of DNA-templated transcription"/>
    <property type="evidence" value="ECO:0007669"/>
    <property type="project" value="InterPro"/>
</dbReference>
<evidence type="ECO:0000259" key="6">
    <source>
        <dbReference type="PROSITE" id="PS50043"/>
    </source>
</evidence>
<keyword evidence="3" id="KW-0238">DNA-binding</keyword>
<protein>
    <submittedName>
        <fullName evidence="8">Two component transcriptional regulator, LuxR family</fullName>
    </submittedName>
</protein>
<dbReference type="PROSITE" id="PS50110">
    <property type="entry name" value="RESPONSE_REGULATORY"/>
    <property type="match status" value="1"/>
</dbReference>
<evidence type="ECO:0000256" key="5">
    <source>
        <dbReference type="PROSITE-ProRule" id="PRU00169"/>
    </source>
</evidence>
<keyword evidence="2" id="KW-0805">Transcription regulation</keyword>
<gene>
    <name evidence="8" type="ORF">SAMN05192589_107179</name>
</gene>
<dbReference type="SMART" id="SM00421">
    <property type="entry name" value="HTH_LUXR"/>
    <property type="match status" value="1"/>
</dbReference>
<dbReference type="RefSeq" id="WP_092744210.1">
    <property type="nucleotide sequence ID" value="NZ_FMZC01000007.1"/>
</dbReference>